<evidence type="ECO:0000313" key="2">
    <source>
        <dbReference type="Proteomes" id="UP000008311"/>
    </source>
</evidence>
<name>B9S9M1_RICCO</name>
<dbReference type="EMBL" id="EQ973897">
    <property type="protein sequence ID" value="EEF39777.1"/>
    <property type="molecule type" value="Genomic_DNA"/>
</dbReference>
<sequence length="116" mass="12678">MALENGRDEEGQLEDYLAAESSGISALENDEVAKHHYVAAGIAENVLVHQYGRNNIVHVFSRSVEAGTEKGLDSSTGKGFPFAARLIVPSNQLVTDFQSVQQRMNKWCRNGAGRCI</sequence>
<keyword evidence="2" id="KW-1185">Reference proteome</keyword>
<gene>
    <name evidence="1" type="ORF">RCOM_0886890</name>
</gene>
<evidence type="ECO:0000313" key="1">
    <source>
        <dbReference type="EMBL" id="EEF39777.1"/>
    </source>
</evidence>
<organism evidence="1 2">
    <name type="scientific">Ricinus communis</name>
    <name type="common">Castor bean</name>
    <dbReference type="NCBI Taxonomy" id="3988"/>
    <lineage>
        <taxon>Eukaryota</taxon>
        <taxon>Viridiplantae</taxon>
        <taxon>Streptophyta</taxon>
        <taxon>Embryophyta</taxon>
        <taxon>Tracheophyta</taxon>
        <taxon>Spermatophyta</taxon>
        <taxon>Magnoliopsida</taxon>
        <taxon>eudicotyledons</taxon>
        <taxon>Gunneridae</taxon>
        <taxon>Pentapetalae</taxon>
        <taxon>rosids</taxon>
        <taxon>fabids</taxon>
        <taxon>Malpighiales</taxon>
        <taxon>Euphorbiaceae</taxon>
        <taxon>Acalyphoideae</taxon>
        <taxon>Acalypheae</taxon>
        <taxon>Ricinus</taxon>
    </lineage>
</organism>
<dbReference type="AlphaFoldDB" id="B9S9M1"/>
<proteinExistence type="predicted"/>
<reference evidence="2" key="1">
    <citation type="journal article" date="2010" name="Nat. Biotechnol.">
        <title>Draft genome sequence of the oilseed species Ricinus communis.</title>
        <authorList>
            <person name="Chan A.P."/>
            <person name="Crabtree J."/>
            <person name="Zhao Q."/>
            <person name="Lorenzi H."/>
            <person name="Orvis J."/>
            <person name="Puiu D."/>
            <person name="Melake-Berhan A."/>
            <person name="Jones K.M."/>
            <person name="Redman J."/>
            <person name="Chen G."/>
            <person name="Cahoon E.B."/>
            <person name="Gedil M."/>
            <person name="Stanke M."/>
            <person name="Haas B.J."/>
            <person name="Wortman J.R."/>
            <person name="Fraser-Liggett C.M."/>
            <person name="Ravel J."/>
            <person name="Rabinowicz P.D."/>
        </authorList>
    </citation>
    <scope>NUCLEOTIDE SEQUENCE [LARGE SCALE GENOMIC DNA]</scope>
    <source>
        <strain evidence="2">cv. Hale</strain>
    </source>
</reference>
<protein>
    <submittedName>
        <fullName evidence="1">Uncharacterized protein</fullName>
    </submittedName>
</protein>
<dbReference type="Proteomes" id="UP000008311">
    <property type="component" value="Unassembled WGS sequence"/>
</dbReference>
<accession>B9S9M1</accession>
<dbReference type="InParanoid" id="B9S9M1"/>